<evidence type="ECO:0000256" key="4">
    <source>
        <dbReference type="ARBA" id="ARBA00012350"/>
    </source>
</evidence>
<evidence type="ECO:0000256" key="9">
    <source>
        <dbReference type="ARBA" id="ARBA00023295"/>
    </source>
</evidence>
<dbReference type="InterPro" id="IPR008928">
    <property type="entry name" value="6-hairpin_glycosidase_sf"/>
</dbReference>
<organism evidence="12 13">
    <name type="scientific">Aureobasidium pullulans</name>
    <name type="common">Black yeast</name>
    <name type="synonym">Pullularia pullulans</name>
    <dbReference type="NCBI Taxonomy" id="5580"/>
    <lineage>
        <taxon>Eukaryota</taxon>
        <taxon>Fungi</taxon>
        <taxon>Dikarya</taxon>
        <taxon>Ascomycota</taxon>
        <taxon>Pezizomycotina</taxon>
        <taxon>Dothideomycetes</taxon>
        <taxon>Dothideomycetidae</taxon>
        <taxon>Dothideales</taxon>
        <taxon>Saccotheciaceae</taxon>
        <taxon>Aureobasidium</taxon>
    </lineage>
</organism>
<protein>
    <recommendedName>
        <fullName evidence="4">mannan endo-1,6-alpha-mannosidase</fullName>
        <ecNumber evidence="4">3.2.1.101</ecNumber>
    </recommendedName>
</protein>
<evidence type="ECO:0000256" key="11">
    <source>
        <dbReference type="SAM" id="Phobius"/>
    </source>
</evidence>
<dbReference type="Gene3D" id="1.50.10.20">
    <property type="match status" value="1"/>
</dbReference>
<accession>A0A4V4J769</accession>
<evidence type="ECO:0000256" key="7">
    <source>
        <dbReference type="ARBA" id="ARBA00023136"/>
    </source>
</evidence>
<dbReference type="FunFam" id="1.50.10.20:FF:000006">
    <property type="entry name" value="Mannan endo-1,6-alpha-mannosidase"/>
    <property type="match status" value="1"/>
</dbReference>
<comment type="caution">
    <text evidence="12">The sequence shown here is derived from an EMBL/GenBank/DDBJ whole genome shotgun (WGS) entry which is preliminary data.</text>
</comment>
<evidence type="ECO:0000256" key="5">
    <source>
        <dbReference type="ARBA" id="ARBA00022729"/>
    </source>
</evidence>
<keyword evidence="11" id="KW-0812">Transmembrane</keyword>
<dbReference type="AlphaFoldDB" id="A0A4V4J769"/>
<comment type="similarity">
    <text evidence="3">Belongs to the glycosyl hydrolase 76 family.</text>
</comment>
<dbReference type="GO" id="GO:0009272">
    <property type="term" value="P:fungal-type cell wall biogenesis"/>
    <property type="evidence" value="ECO:0007669"/>
    <property type="project" value="TreeGrafter"/>
</dbReference>
<evidence type="ECO:0000256" key="8">
    <source>
        <dbReference type="ARBA" id="ARBA00023180"/>
    </source>
</evidence>
<evidence type="ECO:0000313" key="12">
    <source>
        <dbReference type="EMBL" id="THX34878.1"/>
    </source>
</evidence>
<evidence type="ECO:0000313" key="13">
    <source>
        <dbReference type="Proteomes" id="UP000308953"/>
    </source>
</evidence>
<dbReference type="GO" id="GO:0012505">
    <property type="term" value="C:endomembrane system"/>
    <property type="evidence" value="ECO:0007669"/>
    <property type="project" value="UniProtKB-SubCell"/>
</dbReference>
<evidence type="ECO:0000256" key="10">
    <source>
        <dbReference type="SAM" id="MobiDB-lite"/>
    </source>
</evidence>
<dbReference type="Pfam" id="PF03663">
    <property type="entry name" value="Glyco_hydro_76"/>
    <property type="match status" value="1"/>
</dbReference>
<evidence type="ECO:0000256" key="1">
    <source>
        <dbReference type="ARBA" id="ARBA00001452"/>
    </source>
</evidence>
<evidence type="ECO:0000256" key="2">
    <source>
        <dbReference type="ARBA" id="ARBA00004308"/>
    </source>
</evidence>
<dbReference type="EMBL" id="QZAV01000214">
    <property type="protein sequence ID" value="THX34878.1"/>
    <property type="molecule type" value="Genomic_DNA"/>
</dbReference>
<evidence type="ECO:0000256" key="3">
    <source>
        <dbReference type="ARBA" id="ARBA00009699"/>
    </source>
</evidence>
<feature type="compositionally biased region" description="Low complexity" evidence="10">
    <location>
        <begin position="513"/>
        <end position="522"/>
    </location>
</feature>
<comment type="catalytic activity">
    <reaction evidence="1">
        <text>Random hydrolysis of (1-&gt;6)-alpha-D-mannosidic linkages in unbranched (1-&gt;6)-mannans.</text>
        <dbReference type="EC" id="3.2.1.101"/>
    </reaction>
</comment>
<evidence type="ECO:0000256" key="6">
    <source>
        <dbReference type="ARBA" id="ARBA00022801"/>
    </source>
</evidence>
<sequence>MRVGGTVPRVSDPNWTIQQEDQRPFDMHLLNGAGARKHDSVVCQFQAGRDCRVAQEQQAQDTVLACVYSSAATSPWFLICLLLLSLTLLTPYILLLCHHGTFNPTATVLADSIAMSMHKLYQCPDAGRNERKSVSSQVAHGLMKYYTGNNTGDVPGNLPDPYYWWEAGAMFGEMVEYWYYTGDTTYNAEVKQALLHQVGENNDYMPANQTKSLGNDDQVFWAFAAMTAAEVGFEDPPEGSPSWLSLAQAVFNEQSERWDTASCGGGLRWQIYSFNVGYNYKNSVSNGGLFQLAARLGRYTGNQTYIDWANKVWDWYEDSALWDAKDYKILDGASTTNNCSDGSQEQWSYTYGVFLAGFSYMYNHTEDQAWLTRIDGMLNTTVSTFFPTNMGPNIMVETTCEPLGNCNNDQRSFKAHLSQWMAVTAQLVPKYHDRIFDYLAPSAKGAAGQCDGGSDSVTCGREWNSTTWDGTYGVGEQMCALGVIQANMMNVVSLKPPYTSVSGGTSKSDPNAGTGTSGTSSSNGQAITYSTITTGDKAGAGAITAAILLFLMGGTAWLLIA</sequence>
<dbReference type="GO" id="GO:0016052">
    <property type="term" value="P:carbohydrate catabolic process"/>
    <property type="evidence" value="ECO:0007669"/>
    <property type="project" value="InterPro"/>
</dbReference>
<dbReference type="Proteomes" id="UP000308953">
    <property type="component" value="Unassembled WGS sequence"/>
</dbReference>
<keyword evidence="5" id="KW-0732">Signal</keyword>
<dbReference type="PANTHER" id="PTHR12145:SF36">
    <property type="entry name" value="MANNAN ENDO-1,6-ALPHA-MANNOSIDASE DCW1"/>
    <property type="match status" value="1"/>
</dbReference>
<reference evidence="12 13" key="1">
    <citation type="submission" date="2018-10" db="EMBL/GenBank/DDBJ databases">
        <title>Fifty Aureobasidium pullulans genomes reveal a recombining polyextremotolerant generalist.</title>
        <authorList>
            <person name="Gostincar C."/>
            <person name="Turk M."/>
            <person name="Zajc J."/>
            <person name="Gunde-Cimerman N."/>
        </authorList>
    </citation>
    <scope>NUCLEOTIDE SEQUENCE [LARGE SCALE GENOMIC DNA]</scope>
    <source>
        <strain evidence="12 13">EXF-9785</strain>
    </source>
</reference>
<dbReference type="GO" id="GO:0008496">
    <property type="term" value="F:mannan endo-1,6-alpha-mannosidase activity"/>
    <property type="evidence" value="ECO:0007669"/>
    <property type="project" value="UniProtKB-EC"/>
</dbReference>
<feature type="transmembrane region" description="Helical" evidence="11">
    <location>
        <begin position="76"/>
        <end position="95"/>
    </location>
</feature>
<comment type="subcellular location">
    <subcellularLocation>
        <location evidence="2">Endomembrane system</location>
    </subcellularLocation>
</comment>
<dbReference type="InterPro" id="IPR014480">
    <property type="entry name" value="Mannan-1_6-alpha_mannosidase"/>
</dbReference>
<dbReference type="SUPFAM" id="SSF48208">
    <property type="entry name" value="Six-hairpin glycosidases"/>
    <property type="match status" value="1"/>
</dbReference>
<dbReference type="InterPro" id="IPR005198">
    <property type="entry name" value="Glyco_hydro_76"/>
</dbReference>
<keyword evidence="11" id="KW-1133">Transmembrane helix</keyword>
<keyword evidence="6" id="KW-0378">Hydrolase</keyword>
<feature type="region of interest" description="Disordered" evidence="10">
    <location>
        <begin position="500"/>
        <end position="522"/>
    </location>
</feature>
<keyword evidence="9" id="KW-0326">Glycosidase</keyword>
<dbReference type="EC" id="3.2.1.101" evidence="4"/>
<proteinExistence type="inferred from homology"/>
<name>A0A4V4J769_AURPU</name>
<feature type="transmembrane region" description="Helical" evidence="11">
    <location>
        <begin position="538"/>
        <end position="560"/>
    </location>
</feature>
<gene>
    <name evidence="12" type="ORF">D6D10_07438</name>
</gene>
<dbReference type="PANTHER" id="PTHR12145">
    <property type="entry name" value="MANNAN ENDO-1,6-ALPHA-MANNOSIDASE DCW1"/>
    <property type="match status" value="1"/>
</dbReference>
<keyword evidence="7 11" id="KW-0472">Membrane</keyword>
<keyword evidence="8" id="KW-0325">Glycoprotein</keyword>
<feature type="compositionally biased region" description="Polar residues" evidence="10">
    <location>
        <begin position="500"/>
        <end position="511"/>
    </location>
</feature>